<reference evidence="6 7" key="1">
    <citation type="submission" date="2015-08" db="EMBL/GenBank/DDBJ databases">
        <authorList>
            <person name="Babu N.S."/>
            <person name="Beckwith C.J."/>
            <person name="Beseler K.G."/>
            <person name="Brison A."/>
            <person name="Carone J.V."/>
            <person name="Caskin T.P."/>
            <person name="Diamond M."/>
            <person name="Durham M.E."/>
            <person name="Foxe J.M."/>
            <person name="Go M."/>
            <person name="Henderson B.A."/>
            <person name="Jones I.B."/>
            <person name="McGettigan J.A."/>
            <person name="Micheletti S.J."/>
            <person name="Nasrallah M.E."/>
            <person name="Ortiz D."/>
            <person name="Piller C.R."/>
            <person name="Privatt S.R."/>
            <person name="Schneider S.L."/>
            <person name="Sharp S."/>
            <person name="Smith T.C."/>
            <person name="Stanton J.D."/>
            <person name="Ullery H.E."/>
            <person name="Wilson R.J."/>
            <person name="Serrano M.G."/>
            <person name="Buck G."/>
            <person name="Lee V."/>
            <person name="Wang Y."/>
            <person name="Carvalho R."/>
            <person name="Voegtly L."/>
            <person name="Shi R."/>
            <person name="Duckworth R."/>
            <person name="Johnson A."/>
            <person name="Loviza R."/>
            <person name="Walstead R."/>
            <person name="Shah Z."/>
            <person name="Kiflezghi M."/>
            <person name="Wade K."/>
            <person name="Ball S.L."/>
            <person name="Bradley K.W."/>
            <person name="Asai D.J."/>
            <person name="Bowman C.A."/>
            <person name="Russell D.A."/>
            <person name="Pope W.H."/>
            <person name="Jacobs-Sera D."/>
            <person name="Hendrix R.W."/>
            <person name="Hatfull G.F."/>
        </authorList>
    </citation>
    <scope>NUCLEOTIDE SEQUENCE [LARGE SCALE GENOMIC DNA]</scope>
    <source>
        <strain evidence="6 7">DSM 27648</strain>
    </source>
</reference>
<dbReference type="GO" id="GO:0001671">
    <property type="term" value="F:ATPase activator activity"/>
    <property type="evidence" value="ECO:0007669"/>
    <property type="project" value="InterPro"/>
</dbReference>
<protein>
    <recommendedName>
        <fullName evidence="4">Co-chaperone protein HscB homolog</fullName>
    </recommendedName>
</protein>
<dbReference type="NCBIfam" id="TIGR00714">
    <property type="entry name" value="hscB"/>
    <property type="match status" value="1"/>
</dbReference>
<dbReference type="SUPFAM" id="SSF46565">
    <property type="entry name" value="Chaperone J-domain"/>
    <property type="match status" value="1"/>
</dbReference>
<dbReference type="GO" id="GO:0006457">
    <property type="term" value="P:protein folding"/>
    <property type="evidence" value="ECO:0007669"/>
    <property type="project" value="UniProtKB-UniRule"/>
</dbReference>
<dbReference type="KEGG" id="llu:AKJ09_05873"/>
<dbReference type="InterPro" id="IPR004640">
    <property type="entry name" value="HscB"/>
</dbReference>
<evidence type="ECO:0000256" key="1">
    <source>
        <dbReference type="ARBA" id="ARBA00010476"/>
    </source>
</evidence>
<dbReference type="RefSeq" id="WP_146650567.1">
    <property type="nucleotide sequence ID" value="NZ_CP012333.1"/>
</dbReference>
<dbReference type="GO" id="GO:0051087">
    <property type="term" value="F:protein-folding chaperone binding"/>
    <property type="evidence" value="ECO:0007669"/>
    <property type="project" value="InterPro"/>
</dbReference>
<evidence type="ECO:0000256" key="4">
    <source>
        <dbReference type="HAMAP-Rule" id="MF_00682"/>
    </source>
</evidence>
<comment type="similarity">
    <text evidence="1 4">Belongs to the HscB family.</text>
</comment>
<keyword evidence="7" id="KW-1185">Reference proteome</keyword>
<name>A0A0K1Q1E2_9BACT</name>
<comment type="function">
    <text evidence="3 4">Co-chaperone involved in the maturation of iron-sulfur cluster-containing proteins. Seems to help targeting proteins to be folded toward HscA.</text>
</comment>
<dbReference type="GO" id="GO:0051259">
    <property type="term" value="P:protein complex oligomerization"/>
    <property type="evidence" value="ECO:0007669"/>
    <property type="project" value="InterPro"/>
</dbReference>
<dbReference type="EMBL" id="CP012333">
    <property type="protein sequence ID" value="AKU99209.1"/>
    <property type="molecule type" value="Genomic_DNA"/>
</dbReference>
<feature type="domain" description="J" evidence="5">
    <location>
        <begin position="2"/>
        <end position="76"/>
    </location>
</feature>
<dbReference type="CDD" id="cd06257">
    <property type="entry name" value="DnaJ"/>
    <property type="match status" value="1"/>
</dbReference>
<keyword evidence="2 4" id="KW-0143">Chaperone</keyword>
<dbReference type="AlphaFoldDB" id="A0A0K1Q1E2"/>
<evidence type="ECO:0000313" key="7">
    <source>
        <dbReference type="Proteomes" id="UP000064967"/>
    </source>
</evidence>
<dbReference type="STRING" id="1391654.AKJ09_05873"/>
<dbReference type="Gene3D" id="1.20.1280.20">
    <property type="entry name" value="HscB, C-terminal domain"/>
    <property type="match status" value="1"/>
</dbReference>
<dbReference type="SUPFAM" id="SSF47144">
    <property type="entry name" value="HSC20 (HSCB), C-terminal oligomerisation domain"/>
    <property type="match status" value="1"/>
</dbReference>
<dbReference type="Proteomes" id="UP000064967">
    <property type="component" value="Chromosome"/>
</dbReference>
<dbReference type="InterPro" id="IPR036869">
    <property type="entry name" value="J_dom_sf"/>
</dbReference>
<dbReference type="InterPro" id="IPR009073">
    <property type="entry name" value="HscB_oligo_C"/>
</dbReference>
<sequence length="181" mass="20263">MDPFALLGAPRRFDLDLSVLEKTHRELSRALHPDKFAQASASERRAALEKAANVNEAWRIVRDPIRRAEALFTVAGIKVGETNEPKASPAFLMDVLEEREALAEARTAKNMAKVRSLGEKMEGRSKEAERKLARGIETAFAGREETPDRATLETVLPVLGELRFYKRFLDEVSAIEEEEAS</sequence>
<dbReference type="Gene3D" id="1.10.287.110">
    <property type="entry name" value="DnaJ domain"/>
    <property type="match status" value="1"/>
</dbReference>
<dbReference type="GO" id="GO:0044571">
    <property type="term" value="P:[2Fe-2S] cluster assembly"/>
    <property type="evidence" value="ECO:0007669"/>
    <property type="project" value="InterPro"/>
</dbReference>
<proteinExistence type="inferred from homology"/>
<accession>A0A0K1Q1E2</accession>
<dbReference type="Pfam" id="PF07743">
    <property type="entry name" value="HSCB_C"/>
    <property type="match status" value="1"/>
</dbReference>
<dbReference type="OrthoDB" id="287587at2"/>
<dbReference type="PANTHER" id="PTHR14021:SF15">
    <property type="entry name" value="IRON-SULFUR CLUSTER CO-CHAPERONE PROTEIN HSCB"/>
    <property type="match status" value="1"/>
</dbReference>
<dbReference type="PROSITE" id="PS50076">
    <property type="entry name" value="DNAJ_2"/>
    <property type="match status" value="1"/>
</dbReference>
<dbReference type="InterPro" id="IPR036386">
    <property type="entry name" value="HscB_C_sf"/>
</dbReference>
<dbReference type="SMART" id="SM00271">
    <property type="entry name" value="DnaJ"/>
    <property type="match status" value="1"/>
</dbReference>
<organism evidence="6 7">
    <name type="scientific">Labilithrix luteola</name>
    <dbReference type="NCBI Taxonomy" id="1391654"/>
    <lineage>
        <taxon>Bacteria</taxon>
        <taxon>Pseudomonadati</taxon>
        <taxon>Myxococcota</taxon>
        <taxon>Polyangia</taxon>
        <taxon>Polyangiales</taxon>
        <taxon>Labilitrichaceae</taxon>
        <taxon>Labilithrix</taxon>
    </lineage>
</organism>
<evidence type="ECO:0000259" key="5">
    <source>
        <dbReference type="PROSITE" id="PS50076"/>
    </source>
</evidence>
<comment type="subunit">
    <text evidence="4">Interacts with HscA and stimulates its ATPase activity.</text>
</comment>
<evidence type="ECO:0000256" key="2">
    <source>
        <dbReference type="ARBA" id="ARBA00023186"/>
    </source>
</evidence>
<evidence type="ECO:0000256" key="3">
    <source>
        <dbReference type="ARBA" id="ARBA00025596"/>
    </source>
</evidence>
<dbReference type="HAMAP" id="MF_00682">
    <property type="entry name" value="HscB"/>
    <property type="match status" value="1"/>
</dbReference>
<dbReference type="PANTHER" id="PTHR14021">
    <property type="entry name" value="IRON-SULFUR CLUSTER CO-CHAPERONE PROTEIN HSCB"/>
    <property type="match status" value="1"/>
</dbReference>
<evidence type="ECO:0000313" key="6">
    <source>
        <dbReference type="EMBL" id="AKU99209.1"/>
    </source>
</evidence>
<dbReference type="InterPro" id="IPR001623">
    <property type="entry name" value="DnaJ_domain"/>
</dbReference>
<gene>
    <name evidence="4" type="primary">hscB</name>
    <name evidence="6" type="ORF">AKJ09_05873</name>
</gene>